<protein>
    <submittedName>
        <fullName evidence="3">P-type conjugative transfer protein TrbJ</fullName>
    </submittedName>
</protein>
<evidence type="ECO:0000313" key="3">
    <source>
        <dbReference type="EMBL" id="RMB01990.1"/>
    </source>
</evidence>
<sequence length="258" mass="27296">MIRKPLRSALVAATILTSAIVGVTTITAPPAQAFPFGGFGGIVYDPTNHAENLLTAARTLEQINNQIAQLQNEAQMLLNQARNLASLPHSSLAQLQASVQRTQQLLAEAQRIAHAVADIEQAFAQDYGAPAGTGDFAARVTGARERWRNSVAGFEDALRVQAGVVGNIESARSEMQTLVAQSQGATGALQAAQAGNQLLALQSTQMADLTAAIAAQNRAQALEAARRASAEAQARENLNQFLDYGTGYAPTTVRMFQD</sequence>
<keyword evidence="1" id="KW-0175">Coiled coil</keyword>
<dbReference type="EMBL" id="REFR01000015">
    <property type="protein sequence ID" value="RMB01990.1"/>
    <property type="molecule type" value="Genomic_DNA"/>
</dbReference>
<proteinExistence type="predicted"/>
<name>A0A3M0C0Y5_9PROT</name>
<evidence type="ECO:0000256" key="1">
    <source>
        <dbReference type="SAM" id="Coils"/>
    </source>
</evidence>
<keyword evidence="2" id="KW-0732">Signal</keyword>
<accession>A0A3M0C0Y5</accession>
<comment type="caution">
    <text evidence="3">The sequence shown here is derived from an EMBL/GenBank/DDBJ whole genome shotgun (WGS) entry which is preliminary data.</text>
</comment>
<dbReference type="Proteomes" id="UP000271227">
    <property type="component" value="Unassembled WGS sequence"/>
</dbReference>
<reference evidence="3 4" key="1">
    <citation type="submission" date="2018-10" db="EMBL/GenBank/DDBJ databases">
        <title>Genomic Encyclopedia of Archaeal and Bacterial Type Strains, Phase II (KMG-II): from individual species to whole genera.</title>
        <authorList>
            <person name="Goeker M."/>
        </authorList>
    </citation>
    <scope>NUCLEOTIDE SEQUENCE [LARGE SCALE GENOMIC DNA]</scope>
    <source>
        <strain evidence="3 4">DSM 25217</strain>
    </source>
</reference>
<dbReference type="RefSeq" id="WP_121940126.1">
    <property type="nucleotide sequence ID" value="NZ_REFR01000015.1"/>
</dbReference>
<feature type="coiled-coil region" evidence="1">
    <location>
        <begin position="53"/>
        <end position="112"/>
    </location>
</feature>
<dbReference type="OrthoDB" id="9807335at2"/>
<evidence type="ECO:0000256" key="2">
    <source>
        <dbReference type="SAM" id="SignalP"/>
    </source>
</evidence>
<keyword evidence="4" id="KW-1185">Reference proteome</keyword>
<organism evidence="3 4">
    <name type="scientific">Eilatimonas milleporae</name>
    <dbReference type="NCBI Taxonomy" id="911205"/>
    <lineage>
        <taxon>Bacteria</taxon>
        <taxon>Pseudomonadati</taxon>
        <taxon>Pseudomonadota</taxon>
        <taxon>Alphaproteobacteria</taxon>
        <taxon>Kordiimonadales</taxon>
        <taxon>Kordiimonadaceae</taxon>
        <taxon>Eilatimonas</taxon>
    </lineage>
</organism>
<gene>
    <name evidence="3" type="ORF">BXY39_3500</name>
</gene>
<feature type="signal peptide" evidence="2">
    <location>
        <begin position="1"/>
        <end position="33"/>
    </location>
</feature>
<dbReference type="InParanoid" id="A0A3M0C0Y5"/>
<dbReference type="InterPro" id="IPR014147">
    <property type="entry name" value="T4SS_TrbJ"/>
</dbReference>
<dbReference type="NCBIfam" id="NF010448">
    <property type="entry name" value="PRK13874.1"/>
    <property type="match status" value="1"/>
</dbReference>
<dbReference type="NCBIfam" id="TIGR02780">
    <property type="entry name" value="TrbJ_Ti"/>
    <property type="match status" value="1"/>
</dbReference>
<evidence type="ECO:0000313" key="4">
    <source>
        <dbReference type="Proteomes" id="UP000271227"/>
    </source>
</evidence>
<feature type="chain" id="PRO_5018284779" evidence="2">
    <location>
        <begin position="34"/>
        <end position="258"/>
    </location>
</feature>
<dbReference type="AlphaFoldDB" id="A0A3M0C0Y5"/>